<proteinExistence type="predicted"/>
<dbReference type="Proteomes" id="UP000620124">
    <property type="component" value="Unassembled WGS sequence"/>
</dbReference>
<dbReference type="AlphaFoldDB" id="A0A8H6X3P9"/>
<feature type="signal peptide" evidence="1">
    <location>
        <begin position="1"/>
        <end position="21"/>
    </location>
</feature>
<dbReference type="OrthoDB" id="2910488at2759"/>
<keyword evidence="1" id="KW-0732">Signal</keyword>
<feature type="chain" id="PRO_5034970594" description="Small secreted protein" evidence="1">
    <location>
        <begin position="22"/>
        <end position="130"/>
    </location>
</feature>
<comment type="caution">
    <text evidence="2">The sequence shown here is derived from an EMBL/GenBank/DDBJ whole genome shotgun (WGS) entry which is preliminary data.</text>
</comment>
<organism evidence="2 3">
    <name type="scientific">Mycena venus</name>
    <dbReference type="NCBI Taxonomy" id="2733690"/>
    <lineage>
        <taxon>Eukaryota</taxon>
        <taxon>Fungi</taxon>
        <taxon>Dikarya</taxon>
        <taxon>Basidiomycota</taxon>
        <taxon>Agaricomycotina</taxon>
        <taxon>Agaricomycetes</taxon>
        <taxon>Agaricomycetidae</taxon>
        <taxon>Agaricales</taxon>
        <taxon>Marasmiineae</taxon>
        <taxon>Mycenaceae</taxon>
        <taxon>Mycena</taxon>
    </lineage>
</organism>
<protein>
    <recommendedName>
        <fullName evidence="4">Small secreted protein</fullName>
    </recommendedName>
</protein>
<keyword evidence="3" id="KW-1185">Reference proteome</keyword>
<reference evidence="2" key="1">
    <citation type="submission" date="2020-05" db="EMBL/GenBank/DDBJ databases">
        <title>Mycena genomes resolve the evolution of fungal bioluminescence.</title>
        <authorList>
            <person name="Tsai I.J."/>
        </authorList>
    </citation>
    <scope>NUCLEOTIDE SEQUENCE</scope>
    <source>
        <strain evidence="2">CCC161011</strain>
    </source>
</reference>
<accession>A0A8H6X3P9</accession>
<name>A0A8H6X3P9_9AGAR</name>
<sequence length="130" mass="13861">MFSKVSRVLVLAAVAANLAGAAVLKERFTAPVTICENIDSPQQCVTLPVNADTCIDLTGGLDPWNNAISIVDVPQGFACSFFDQFDCVSNGNNDVVFLQTGETNMFNAEGFQGPQNFNDLASSFTCAAVW</sequence>
<evidence type="ECO:0000313" key="3">
    <source>
        <dbReference type="Proteomes" id="UP000620124"/>
    </source>
</evidence>
<evidence type="ECO:0000256" key="1">
    <source>
        <dbReference type="SAM" id="SignalP"/>
    </source>
</evidence>
<evidence type="ECO:0008006" key="4">
    <source>
        <dbReference type="Google" id="ProtNLM"/>
    </source>
</evidence>
<gene>
    <name evidence="2" type="ORF">MVEN_02334000</name>
</gene>
<evidence type="ECO:0000313" key="2">
    <source>
        <dbReference type="EMBL" id="KAF7333773.1"/>
    </source>
</evidence>
<dbReference type="EMBL" id="JACAZI010000028">
    <property type="protein sequence ID" value="KAF7333773.1"/>
    <property type="molecule type" value="Genomic_DNA"/>
</dbReference>